<accession>A0ABX9BBI9</accession>
<dbReference type="EMBL" id="QLLI01000025">
    <property type="protein sequence ID" value="RAI84460.1"/>
    <property type="molecule type" value="Genomic_DNA"/>
</dbReference>
<reference evidence="1 2" key="1">
    <citation type="submission" date="2018-06" db="EMBL/GenBank/DDBJ databases">
        <title>Freshwater and sediment microbial communities from various areas in North America, analyzing microbe dynamics in response to fracking.</title>
        <authorList>
            <person name="Lamendella R."/>
        </authorList>
    </citation>
    <scope>NUCLEOTIDE SEQUENCE [LARGE SCALE GENOMIC DNA]</scope>
    <source>
        <strain evidence="1 2">NG-13</strain>
    </source>
</reference>
<dbReference type="Proteomes" id="UP000248827">
    <property type="component" value="Unassembled WGS sequence"/>
</dbReference>
<gene>
    <name evidence="1" type="ORF">DET54_12538</name>
</gene>
<sequence>MYCERLSRIALVLMFKRIENWQTILSLRDIGDIATCLGMFDTDERQQMHSADAGTWIGCYGPTGINGIVDQFAQALWA</sequence>
<dbReference type="RefSeq" id="WP_111621523.1">
    <property type="nucleotide sequence ID" value="NZ_QLLI01000025.1"/>
</dbReference>
<comment type="caution">
    <text evidence="1">The sequence shown here is derived from an EMBL/GenBank/DDBJ whole genome shotgun (WGS) entry which is preliminary data.</text>
</comment>
<protein>
    <submittedName>
        <fullName evidence="1">Uncharacterized protein</fullName>
    </submittedName>
</protein>
<organism evidence="1 2">
    <name type="scientific">Paenibacillus pabuli</name>
    <dbReference type="NCBI Taxonomy" id="1472"/>
    <lineage>
        <taxon>Bacteria</taxon>
        <taxon>Bacillati</taxon>
        <taxon>Bacillota</taxon>
        <taxon>Bacilli</taxon>
        <taxon>Bacillales</taxon>
        <taxon>Paenibacillaceae</taxon>
        <taxon>Paenibacillus</taxon>
    </lineage>
</organism>
<evidence type="ECO:0000313" key="2">
    <source>
        <dbReference type="Proteomes" id="UP000248827"/>
    </source>
</evidence>
<proteinExistence type="predicted"/>
<keyword evidence="2" id="KW-1185">Reference proteome</keyword>
<evidence type="ECO:0000313" key="1">
    <source>
        <dbReference type="EMBL" id="RAI84460.1"/>
    </source>
</evidence>
<name>A0ABX9BBI9_9BACL</name>